<dbReference type="GO" id="GO:0015297">
    <property type="term" value="F:antiporter activity"/>
    <property type="evidence" value="ECO:0007669"/>
    <property type="project" value="InterPro"/>
</dbReference>
<dbReference type="Gene3D" id="3.40.930.10">
    <property type="entry name" value="Mannitol-specific EII, Chain A"/>
    <property type="match status" value="1"/>
</dbReference>
<dbReference type="EMBL" id="PGXC01000022">
    <property type="protein sequence ID" value="PKK89243.1"/>
    <property type="molecule type" value="Genomic_DNA"/>
</dbReference>
<dbReference type="InterPro" id="IPR006153">
    <property type="entry name" value="Cation/H_exchanger_TM"/>
</dbReference>
<dbReference type="SUPFAM" id="SSF55804">
    <property type="entry name" value="Phoshotransferase/anion transport protein"/>
    <property type="match status" value="1"/>
</dbReference>
<evidence type="ECO:0000256" key="1">
    <source>
        <dbReference type="ARBA" id="ARBA00004141"/>
    </source>
</evidence>
<feature type="transmembrane region" description="Helical" evidence="5">
    <location>
        <begin position="217"/>
        <end position="239"/>
    </location>
</feature>
<dbReference type="GO" id="GO:0016020">
    <property type="term" value="C:membrane"/>
    <property type="evidence" value="ECO:0007669"/>
    <property type="project" value="UniProtKB-SubCell"/>
</dbReference>
<feature type="transmembrane region" description="Helical" evidence="5">
    <location>
        <begin position="359"/>
        <end position="382"/>
    </location>
</feature>
<evidence type="ECO:0000313" key="8">
    <source>
        <dbReference type="Proteomes" id="UP000233256"/>
    </source>
</evidence>
<keyword evidence="2 5" id="KW-0812">Transmembrane</keyword>
<dbReference type="CDD" id="cd00211">
    <property type="entry name" value="PTS_IIA_fru"/>
    <property type="match status" value="1"/>
</dbReference>
<evidence type="ECO:0000256" key="5">
    <source>
        <dbReference type="SAM" id="Phobius"/>
    </source>
</evidence>
<feature type="transmembrane region" description="Helical" evidence="5">
    <location>
        <begin position="174"/>
        <end position="197"/>
    </location>
</feature>
<dbReference type="Pfam" id="PF00359">
    <property type="entry name" value="PTS_EIIA_2"/>
    <property type="match status" value="1"/>
</dbReference>
<keyword evidence="3 5" id="KW-1133">Transmembrane helix</keyword>
<organism evidence="7 8">
    <name type="scientific">Candidatus Wallbacteria bacterium HGW-Wallbacteria-1</name>
    <dbReference type="NCBI Taxonomy" id="2013854"/>
    <lineage>
        <taxon>Bacteria</taxon>
        <taxon>Candidatus Walliibacteriota</taxon>
    </lineage>
</organism>
<feature type="transmembrane region" description="Helical" evidence="5">
    <location>
        <begin position="51"/>
        <end position="71"/>
    </location>
</feature>
<feature type="transmembrane region" description="Helical" evidence="5">
    <location>
        <begin position="280"/>
        <end position="298"/>
    </location>
</feature>
<sequence>MNTANVSGEMKMQINPNQLVDAAEQILALGLLMTAAHFGGKMSRKIGVGEIVGQIFGGILVGPQLTSMIGISTSLYEKAFGTFHFFTFLFLSLIAFSLGEELHFKKFALVGRKAMGICFVQGLATWVIISAVFRLMGFSTINSLIIGSIGIATAPATIFVLMNKLTIEGKFRELLANIVVLADVAEIFLFAVLIQIAQSNGTQSVPGTANGSWLGPLIIQMSTAIAMGFALFVALKLIIRFKELPAEDPLGTREMKVRNESGLEFISLIFQEHPQVSTDLMIVILALLSISVGISFLYNLPFLLVALIGGIGISNFHSHILFKSLQIDPITRVMNLIFFGLIGASVDLGGFNLDSLKYILAYVVARTISKIVGTWLGARFWVKDPKIISCLPRMLLPQGGVALVEVSYLAMILGAEGQKIFSILLPAIVIFEIGGIIVSENTLKKWKAWTVGEKEALEGDMTLDEPLQLSDLIDVSRIRLDLKVSDKEVLFRLLAKTFAIKGDMVYTDGLFNEVMEREKLLSTAIGFGVALPHCRYGEALSPQIALATIPAGMDFGAHDGYPVKIAIMLVSPEEPPESHLKALALVSRLLMKPDNRNLILELNDPLVLHEKLVNMDLMI</sequence>
<comment type="subcellular location">
    <subcellularLocation>
        <location evidence="1">Membrane</location>
        <topology evidence="1">Multi-pass membrane protein</topology>
    </subcellularLocation>
</comment>
<dbReference type="GO" id="GO:1902600">
    <property type="term" value="P:proton transmembrane transport"/>
    <property type="evidence" value="ECO:0007669"/>
    <property type="project" value="InterPro"/>
</dbReference>
<dbReference type="Gene3D" id="1.20.1530.20">
    <property type="match status" value="1"/>
</dbReference>
<evidence type="ECO:0000313" key="7">
    <source>
        <dbReference type="EMBL" id="PKK89243.1"/>
    </source>
</evidence>
<reference evidence="7 8" key="1">
    <citation type="journal article" date="2017" name="ISME J.">
        <title>Potential for microbial H2 and metal transformations associated with novel bacteria and archaea in deep terrestrial subsurface sediments.</title>
        <authorList>
            <person name="Hernsdorf A.W."/>
            <person name="Amano Y."/>
            <person name="Miyakawa K."/>
            <person name="Ise K."/>
            <person name="Suzuki Y."/>
            <person name="Anantharaman K."/>
            <person name="Probst A."/>
            <person name="Burstein D."/>
            <person name="Thomas B.C."/>
            <person name="Banfield J.F."/>
        </authorList>
    </citation>
    <scope>NUCLEOTIDE SEQUENCE [LARGE SCALE GENOMIC DNA]</scope>
    <source>
        <strain evidence="7">HGW-Wallbacteria-1</strain>
    </source>
</reference>
<feature type="transmembrane region" description="Helical" evidence="5">
    <location>
        <begin position="420"/>
        <end position="438"/>
    </location>
</feature>
<keyword evidence="4 5" id="KW-0472">Membrane</keyword>
<feature type="transmembrane region" description="Helical" evidence="5">
    <location>
        <begin position="141"/>
        <end position="162"/>
    </location>
</feature>
<dbReference type="InterPro" id="IPR038770">
    <property type="entry name" value="Na+/solute_symporter_sf"/>
</dbReference>
<feature type="transmembrane region" description="Helical" evidence="5">
    <location>
        <begin position="394"/>
        <end position="414"/>
    </location>
</feature>
<dbReference type="Pfam" id="PF00999">
    <property type="entry name" value="Na_H_Exchanger"/>
    <property type="match status" value="1"/>
</dbReference>
<dbReference type="PANTHER" id="PTHR43021:SF2">
    <property type="entry name" value="CATION_H+ EXCHANGER DOMAIN-CONTAINING PROTEIN"/>
    <property type="match status" value="1"/>
</dbReference>
<dbReference type="InterPro" id="IPR016152">
    <property type="entry name" value="PTrfase/Anion_transptr"/>
</dbReference>
<dbReference type="AlphaFoldDB" id="A0A2N1PLM3"/>
<dbReference type="PROSITE" id="PS51094">
    <property type="entry name" value="PTS_EIIA_TYPE_2"/>
    <property type="match status" value="1"/>
</dbReference>
<accession>A0A2N1PLM3</accession>
<feature type="transmembrane region" description="Helical" evidence="5">
    <location>
        <begin position="334"/>
        <end position="353"/>
    </location>
</feature>
<proteinExistence type="predicted"/>
<feature type="transmembrane region" description="Helical" evidence="5">
    <location>
        <begin position="83"/>
        <end position="102"/>
    </location>
</feature>
<protein>
    <recommendedName>
        <fullName evidence="6">PTS EIIA type-2 domain-containing protein</fullName>
    </recommendedName>
</protein>
<feature type="domain" description="PTS EIIA type-2" evidence="6">
    <location>
        <begin position="471"/>
        <end position="615"/>
    </location>
</feature>
<feature type="transmembrane region" description="Helical" evidence="5">
    <location>
        <begin position="114"/>
        <end position="135"/>
    </location>
</feature>
<evidence type="ECO:0000259" key="6">
    <source>
        <dbReference type="PROSITE" id="PS51094"/>
    </source>
</evidence>
<dbReference type="PANTHER" id="PTHR43021">
    <property type="entry name" value="NA(+)/H(+) ANTIPORTER-RELATED"/>
    <property type="match status" value="1"/>
</dbReference>
<dbReference type="Proteomes" id="UP000233256">
    <property type="component" value="Unassembled WGS sequence"/>
</dbReference>
<gene>
    <name evidence="7" type="ORF">CVV64_15145</name>
</gene>
<evidence type="ECO:0000256" key="3">
    <source>
        <dbReference type="ARBA" id="ARBA00022989"/>
    </source>
</evidence>
<evidence type="ECO:0000256" key="4">
    <source>
        <dbReference type="ARBA" id="ARBA00023136"/>
    </source>
</evidence>
<dbReference type="InterPro" id="IPR002178">
    <property type="entry name" value="PTS_EIIA_type-2_dom"/>
</dbReference>
<evidence type="ECO:0000256" key="2">
    <source>
        <dbReference type="ARBA" id="ARBA00022692"/>
    </source>
</evidence>
<name>A0A2N1PLM3_9BACT</name>
<comment type="caution">
    <text evidence="7">The sequence shown here is derived from an EMBL/GenBank/DDBJ whole genome shotgun (WGS) entry which is preliminary data.</text>
</comment>